<evidence type="ECO:0000313" key="3">
    <source>
        <dbReference type="EMBL" id="KAK0606841.1"/>
    </source>
</evidence>
<dbReference type="PANTHER" id="PTHR16019:SF24">
    <property type="entry name" value="BSD DOMAIN-CONTAINING PROTEIN"/>
    <property type="match status" value="1"/>
</dbReference>
<dbReference type="Pfam" id="PF03909">
    <property type="entry name" value="BSD"/>
    <property type="match status" value="1"/>
</dbReference>
<dbReference type="AlphaFoldDB" id="A0AA39SXB8"/>
<dbReference type="InterPro" id="IPR035925">
    <property type="entry name" value="BSD_dom_sf"/>
</dbReference>
<keyword evidence="4" id="KW-1185">Reference proteome</keyword>
<evidence type="ECO:0000313" key="4">
    <source>
        <dbReference type="Proteomes" id="UP001168877"/>
    </source>
</evidence>
<feature type="compositionally biased region" description="Acidic residues" evidence="1">
    <location>
        <begin position="12"/>
        <end position="23"/>
    </location>
</feature>
<feature type="region of interest" description="Disordered" evidence="1">
    <location>
        <begin position="129"/>
        <end position="148"/>
    </location>
</feature>
<feature type="region of interest" description="Disordered" evidence="1">
    <location>
        <begin position="1"/>
        <end position="37"/>
    </location>
</feature>
<dbReference type="PANTHER" id="PTHR16019">
    <property type="entry name" value="SYNAPSE-ASSOCIATED PROTEIN"/>
    <property type="match status" value="1"/>
</dbReference>
<dbReference type="Gene3D" id="1.10.3970.10">
    <property type="entry name" value="BSD domain"/>
    <property type="match status" value="1"/>
</dbReference>
<dbReference type="SUPFAM" id="SSF140383">
    <property type="entry name" value="BSD domain-like"/>
    <property type="match status" value="1"/>
</dbReference>
<name>A0AA39SXB8_ACESA</name>
<dbReference type="SMART" id="SM00751">
    <property type="entry name" value="BSD"/>
    <property type="match status" value="1"/>
</dbReference>
<organism evidence="3 4">
    <name type="scientific">Acer saccharum</name>
    <name type="common">Sugar maple</name>
    <dbReference type="NCBI Taxonomy" id="4024"/>
    <lineage>
        <taxon>Eukaryota</taxon>
        <taxon>Viridiplantae</taxon>
        <taxon>Streptophyta</taxon>
        <taxon>Embryophyta</taxon>
        <taxon>Tracheophyta</taxon>
        <taxon>Spermatophyta</taxon>
        <taxon>Magnoliopsida</taxon>
        <taxon>eudicotyledons</taxon>
        <taxon>Gunneridae</taxon>
        <taxon>Pentapetalae</taxon>
        <taxon>rosids</taxon>
        <taxon>malvids</taxon>
        <taxon>Sapindales</taxon>
        <taxon>Sapindaceae</taxon>
        <taxon>Hippocastanoideae</taxon>
        <taxon>Acereae</taxon>
        <taxon>Acer</taxon>
    </lineage>
</organism>
<comment type="caution">
    <text evidence="3">The sequence shown here is derived from an EMBL/GenBank/DDBJ whole genome shotgun (WGS) entry which is preliminary data.</text>
</comment>
<feature type="compositionally biased region" description="Polar residues" evidence="1">
    <location>
        <begin position="24"/>
        <end position="35"/>
    </location>
</feature>
<dbReference type="Proteomes" id="UP001168877">
    <property type="component" value="Unassembled WGS sequence"/>
</dbReference>
<feature type="compositionally biased region" description="Basic and acidic residues" evidence="1">
    <location>
        <begin position="321"/>
        <end position="341"/>
    </location>
</feature>
<reference evidence="3" key="1">
    <citation type="journal article" date="2022" name="Plant J.">
        <title>Strategies of tolerance reflected in two North American maple genomes.</title>
        <authorList>
            <person name="McEvoy S.L."/>
            <person name="Sezen U.U."/>
            <person name="Trouern-Trend A."/>
            <person name="McMahon S.M."/>
            <person name="Schaberg P.G."/>
            <person name="Yang J."/>
            <person name="Wegrzyn J.L."/>
            <person name="Swenson N.G."/>
        </authorList>
    </citation>
    <scope>NUCLEOTIDE SEQUENCE</scope>
    <source>
        <strain evidence="3">NS2018</strain>
    </source>
</reference>
<feature type="compositionally biased region" description="Acidic residues" evidence="1">
    <location>
        <begin position="354"/>
        <end position="369"/>
    </location>
</feature>
<gene>
    <name evidence="3" type="ORF">LWI29_005074</name>
</gene>
<dbReference type="EMBL" id="JAUESC010000001">
    <property type="protein sequence ID" value="KAK0606841.1"/>
    <property type="molecule type" value="Genomic_DNA"/>
</dbReference>
<feature type="compositionally biased region" description="Acidic residues" evidence="1">
    <location>
        <begin position="266"/>
        <end position="275"/>
    </location>
</feature>
<dbReference type="InterPro" id="IPR005607">
    <property type="entry name" value="BSD_dom"/>
</dbReference>
<dbReference type="GO" id="GO:0005737">
    <property type="term" value="C:cytoplasm"/>
    <property type="evidence" value="ECO:0007669"/>
    <property type="project" value="TreeGrafter"/>
</dbReference>
<feature type="region of interest" description="Disordered" evidence="1">
    <location>
        <begin position="266"/>
        <end position="419"/>
    </location>
</feature>
<sequence length="419" mass="47153">MDFFKSMFATELDSEPTSEEDSSGSENPNPNSIWSTGGGIIKTLATKSESVIGNYRKDFEEFRSGLKKETDVIREVASRAVKDLPASFEIGASVAQESLESVGQAIDDIGITVWKSTAEIISQGRLNLTTPSIDHENSDSDNNYSNSSRRLSDVKKYSRFEMQLNAIQCNYDTYCTEPEDLEEYERWRQGFVLDDDERSREIENLVSENGVVGEIYKEVVCASELVDEETFWSRYFYRVHKLTQAEEARSRLVQRAISMDEEEDLSWDFDDDDESGVSLVKGELSGTIEVEKRDSNESSMKKNDVEEDSKNGDSGVEENDNEKVVIVEGKVENGESCKDSDVSLVSTPTQPSMPEEEDLGWDEIEDTGSSDENKDGDAVGSTSRVDLQKRLSATEEDEDLSWDIEDDDDNDEDHQRVKS</sequence>
<dbReference type="PROSITE" id="PS50858">
    <property type="entry name" value="BSD"/>
    <property type="match status" value="1"/>
</dbReference>
<feature type="domain" description="BSD" evidence="2">
    <location>
        <begin position="187"/>
        <end position="243"/>
    </location>
</feature>
<evidence type="ECO:0000256" key="1">
    <source>
        <dbReference type="SAM" id="MobiDB-lite"/>
    </source>
</evidence>
<dbReference type="InterPro" id="IPR051494">
    <property type="entry name" value="BSD_domain-containing"/>
</dbReference>
<proteinExistence type="predicted"/>
<feature type="compositionally biased region" description="Acidic residues" evidence="1">
    <location>
        <begin position="394"/>
        <end position="412"/>
    </location>
</feature>
<feature type="compositionally biased region" description="Basic and acidic residues" evidence="1">
    <location>
        <begin position="289"/>
        <end position="311"/>
    </location>
</feature>
<reference evidence="3" key="2">
    <citation type="submission" date="2023-06" db="EMBL/GenBank/DDBJ databases">
        <authorList>
            <person name="Swenson N.G."/>
            <person name="Wegrzyn J.L."/>
            <person name="Mcevoy S.L."/>
        </authorList>
    </citation>
    <scope>NUCLEOTIDE SEQUENCE</scope>
    <source>
        <strain evidence="3">NS2018</strain>
        <tissue evidence="3">Leaf</tissue>
    </source>
</reference>
<evidence type="ECO:0000259" key="2">
    <source>
        <dbReference type="PROSITE" id="PS50858"/>
    </source>
</evidence>
<feature type="compositionally biased region" description="Polar residues" evidence="1">
    <location>
        <begin position="343"/>
        <end position="352"/>
    </location>
</feature>
<accession>A0AA39SXB8</accession>
<protein>
    <recommendedName>
        <fullName evidence="2">BSD domain-containing protein</fullName>
    </recommendedName>
</protein>